<evidence type="ECO:0000313" key="1">
    <source>
        <dbReference type="EMBL" id="ABE36271.1"/>
    </source>
</evidence>
<reference evidence="1 2" key="1">
    <citation type="journal article" date="2006" name="Proc. Natl. Acad. Sci. U.S.A.">
        <title>Burkholderia xenovorans LB400 harbors a multi-replicon, 9.73-Mbp genome shaped for versatility.</title>
        <authorList>
            <person name="Chain P.S."/>
            <person name="Denef V.J."/>
            <person name="Konstantinidis K.T."/>
            <person name="Vergez L.M."/>
            <person name="Agullo L."/>
            <person name="Reyes V.L."/>
            <person name="Hauser L."/>
            <person name="Cordova M."/>
            <person name="Gomez L."/>
            <person name="Gonzalez M."/>
            <person name="Land M."/>
            <person name="Lao V."/>
            <person name="Larimer F."/>
            <person name="LiPuma J.J."/>
            <person name="Mahenthiralingam E."/>
            <person name="Malfatti S.A."/>
            <person name="Marx C.J."/>
            <person name="Parnell J.J."/>
            <person name="Ramette A."/>
            <person name="Richardson P."/>
            <person name="Seeger M."/>
            <person name="Smith D."/>
            <person name="Spilker T."/>
            <person name="Sul W.J."/>
            <person name="Tsoi T.V."/>
            <person name="Ulrich L.E."/>
            <person name="Zhulin I.B."/>
            <person name="Tiedje J.M."/>
        </authorList>
    </citation>
    <scope>NUCLEOTIDE SEQUENCE [LARGE SCALE GENOMIC DNA]</scope>
    <source>
        <strain evidence="1 2">LB400</strain>
    </source>
</reference>
<protein>
    <submittedName>
        <fullName evidence="1">Uncharacterized protein</fullName>
    </submittedName>
</protein>
<dbReference type="KEGG" id="bxe:Bxe_C0364"/>
<proteinExistence type="predicted"/>
<keyword evidence="2" id="KW-1185">Reference proteome</keyword>
<name>Q13I18_PARXL</name>
<accession>Q13I18</accession>
<dbReference type="STRING" id="266265.Bxe_C0364"/>
<dbReference type="EMBL" id="CP000272">
    <property type="protein sequence ID" value="ABE36271.1"/>
    <property type="molecule type" value="Genomic_DNA"/>
</dbReference>
<organism evidence="1 2">
    <name type="scientific">Paraburkholderia xenovorans (strain LB400)</name>
    <dbReference type="NCBI Taxonomy" id="266265"/>
    <lineage>
        <taxon>Bacteria</taxon>
        <taxon>Pseudomonadati</taxon>
        <taxon>Pseudomonadota</taxon>
        <taxon>Betaproteobacteria</taxon>
        <taxon>Burkholderiales</taxon>
        <taxon>Burkholderiaceae</taxon>
        <taxon>Paraburkholderia</taxon>
    </lineage>
</organism>
<gene>
    <name evidence="1" type="ORF">Bxe_C0364</name>
</gene>
<sequence>MSHMIIKVYVRLLGAYRSNAVRLPCQDHRNVKSRTKVMLFLKQFKSTATTISGIELTRRIHEGSTRSRKADPQGCRCVGRTECYPVRSIRYPAYRKLIDRLTCLQ</sequence>
<dbReference type="Proteomes" id="UP000001817">
    <property type="component" value="Chromosome 3"/>
</dbReference>
<dbReference type="AlphaFoldDB" id="Q13I18"/>
<evidence type="ECO:0000313" key="2">
    <source>
        <dbReference type="Proteomes" id="UP000001817"/>
    </source>
</evidence>